<sequence>MLQEKLLLLVNSLGHDRRRHAVDRRDRNRGILDDRLVGEDYRVHRRAVLAPVLPASVQGEPPVFAYLRDDLPVHLAGGSIFPGLNSAPSDLRRHEMR</sequence>
<evidence type="ECO:0000313" key="1">
    <source>
        <dbReference type="EMBL" id="AAA17302.1"/>
    </source>
</evidence>
<dbReference type="AlphaFoldDB" id="Q49866"/>
<accession>Q49866</accession>
<reference evidence="1" key="1">
    <citation type="submission" date="1994-01" db="EMBL/GenBank/DDBJ databases">
        <authorList>
            <person name="Smith D.R."/>
        </authorList>
    </citation>
    <scope>NUCLEOTIDE SEQUENCE</scope>
</reference>
<dbReference type="PIR" id="S72988">
    <property type="entry name" value="S72988"/>
</dbReference>
<organism evidence="1">
    <name type="scientific">Mycobacterium leprae</name>
    <dbReference type="NCBI Taxonomy" id="1769"/>
    <lineage>
        <taxon>Bacteria</taxon>
        <taxon>Bacillati</taxon>
        <taxon>Actinomycetota</taxon>
        <taxon>Actinomycetes</taxon>
        <taxon>Mycobacteriales</taxon>
        <taxon>Mycobacteriaceae</taxon>
        <taxon>Mycobacterium</taxon>
    </lineage>
</organism>
<proteinExistence type="predicted"/>
<dbReference type="EMBL" id="U00020">
    <property type="protein sequence ID" value="AAA17302.1"/>
    <property type="molecule type" value="Genomic_DNA"/>
</dbReference>
<name>Q49866_MYCLR</name>
<reference evidence="1" key="2">
    <citation type="submission" date="1994-03" db="EMBL/GenBank/DDBJ databases">
        <authorList>
            <person name="Robison K."/>
        </authorList>
    </citation>
    <scope>NUCLEOTIDE SEQUENCE</scope>
</reference>
<protein>
    <submittedName>
        <fullName evidence="1">B229_C3_225</fullName>
    </submittedName>
</protein>